<name>A0A397JB28_9GLOM</name>
<proteinExistence type="predicted"/>
<evidence type="ECO:0000313" key="1">
    <source>
        <dbReference type="EMBL" id="RHZ83186.1"/>
    </source>
</evidence>
<accession>A0A397JB28</accession>
<reference evidence="1 2" key="1">
    <citation type="submission" date="2018-08" db="EMBL/GenBank/DDBJ databases">
        <title>Genome and evolution of the arbuscular mycorrhizal fungus Diversispora epigaea (formerly Glomus versiforme) and its bacterial endosymbionts.</title>
        <authorList>
            <person name="Sun X."/>
            <person name="Fei Z."/>
            <person name="Harrison M."/>
        </authorList>
    </citation>
    <scope>NUCLEOTIDE SEQUENCE [LARGE SCALE GENOMIC DNA]</scope>
    <source>
        <strain evidence="1 2">IT104</strain>
    </source>
</reference>
<dbReference type="AlphaFoldDB" id="A0A397JB28"/>
<sequence length="124" mass="14737">MNNNQEIQENIFQFASRTIEDARNAFINFEDSNYIQTHIDQIERLHIMFNYLLISIESNNSTYSLIFYQLNLTNNIKENSKSKLIQLTDEELLIELLIHVEPSRGRPKLQIPPKYIGYFISRRV</sequence>
<keyword evidence="2" id="KW-1185">Reference proteome</keyword>
<comment type="caution">
    <text evidence="1">The sequence shown here is derived from an EMBL/GenBank/DDBJ whole genome shotgun (WGS) entry which is preliminary data.</text>
</comment>
<dbReference type="EMBL" id="PQFF01000092">
    <property type="protein sequence ID" value="RHZ83186.1"/>
    <property type="molecule type" value="Genomic_DNA"/>
</dbReference>
<gene>
    <name evidence="1" type="ORF">Glove_99g272</name>
</gene>
<protein>
    <submittedName>
        <fullName evidence="1">Uncharacterized protein</fullName>
    </submittedName>
</protein>
<evidence type="ECO:0000313" key="2">
    <source>
        <dbReference type="Proteomes" id="UP000266861"/>
    </source>
</evidence>
<dbReference type="Proteomes" id="UP000266861">
    <property type="component" value="Unassembled WGS sequence"/>
</dbReference>
<organism evidence="1 2">
    <name type="scientific">Diversispora epigaea</name>
    <dbReference type="NCBI Taxonomy" id="1348612"/>
    <lineage>
        <taxon>Eukaryota</taxon>
        <taxon>Fungi</taxon>
        <taxon>Fungi incertae sedis</taxon>
        <taxon>Mucoromycota</taxon>
        <taxon>Glomeromycotina</taxon>
        <taxon>Glomeromycetes</taxon>
        <taxon>Diversisporales</taxon>
        <taxon>Diversisporaceae</taxon>
        <taxon>Diversispora</taxon>
    </lineage>
</organism>